<organism evidence="1">
    <name type="scientific">Zea mays</name>
    <name type="common">Maize</name>
    <dbReference type="NCBI Taxonomy" id="4577"/>
    <lineage>
        <taxon>Eukaryota</taxon>
        <taxon>Viridiplantae</taxon>
        <taxon>Streptophyta</taxon>
        <taxon>Embryophyta</taxon>
        <taxon>Tracheophyta</taxon>
        <taxon>Spermatophyta</taxon>
        <taxon>Magnoliopsida</taxon>
        <taxon>Liliopsida</taxon>
        <taxon>Poales</taxon>
        <taxon>Poaceae</taxon>
        <taxon>PACMAD clade</taxon>
        <taxon>Panicoideae</taxon>
        <taxon>Andropogonodae</taxon>
        <taxon>Andropogoneae</taxon>
        <taxon>Tripsacinae</taxon>
        <taxon>Zea</taxon>
    </lineage>
</organism>
<reference evidence="1" key="2">
    <citation type="submission" date="2012-06" db="EMBL/GenBank/DDBJ databases">
        <authorList>
            <person name="Yu Y."/>
            <person name="Currie J."/>
            <person name="Lomeli R."/>
            <person name="Angelova A."/>
            <person name="Collura K."/>
            <person name="Wissotski M."/>
            <person name="Campos D."/>
            <person name="Kudrna D."/>
            <person name="Golser W."/>
            <person name="Ashely E."/>
            <person name="Descour A."/>
            <person name="Fernandes J."/>
            <person name="Soderlund C."/>
            <person name="Walbot V."/>
        </authorList>
    </citation>
    <scope>NUCLEOTIDE SEQUENCE</scope>
    <source>
        <strain evidence="1">B73</strain>
    </source>
</reference>
<protein>
    <submittedName>
        <fullName evidence="1">Uncharacterized protein</fullName>
    </submittedName>
</protein>
<name>C0HFZ7_MAIZE</name>
<dbReference type="AlphaFoldDB" id="C0HFZ7"/>
<sequence>MCVQDYLELSYSPRLYIPEALSSSKESCSSASASVKVRALCSFFEEKTSTSAMYTAVTGR</sequence>
<evidence type="ECO:0000313" key="1">
    <source>
        <dbReference type="EMBL" id="ACN25950.1"/>
    </source>
</evidence>
<dbReference type="EMBL" id="BT061253">
    <property type="protein sequence ID" value="ACN25950.1"/>
    <property type="molecule type" value="mRNA"/>
</dbReference>
<reference evidence="1" key="1">
    <citation type="journal article" date="2009" name="PLoS Genet.">
        <title>Sequencing, mapping, and analysis of 27,455 maize full-length cDNAs.</title>
        <authorList>
            <person name="Soderlund C."/>
            <person name="Descour A."/>
            <person name="Kudrna D."/>
            <person name="Bomhoff M."/>
            <person name="Boyd L."/>
            <person name="Currie J."/>
            <person name="Angelova A."/>
            <person name="Collura K."/>
            <person name="Wissotski M."/>
            <person name="Ashley E."/>
            <person name="Morrow D."/>
            <person name="Fernandes J."/>
            <person name="Walbot V."/>
            <person name="Yu Y."/>
        </authorList>
    </citation>
    <scope>NUCLEOTIDE SEQUENCE</scope>
    <source>
        <strain evidence="1">B73</strain>
    </source>
</reference>
<proteinExistence type="evidence at transcript level"/>
<accession>C0HFZ7</accession>